<dbReference type="Proteomes" id="UP000045285">
    <property type="component" value="Unassembled WGS sequence"/>
</dbReference>
<gene>
    <name evidence="1" type="ORF">MPL3356_270043</name>
</gene>
<keyword evidence="2" id="KW-1185">Reference proteome</keyword>
<organism evidence="1 2">
    <name type="scientific">Mesorhizobium plurifarium</name>
    <dbReference type="NCBI Taxonomy" id="69974"/>
    <lineage>
        <taxon>Bacteria</taxon>
        <taxon>Pseudomonadati</taxon>
        <taxon>Pseudomonadota</taxon>
        <taxon>Alphaproteobacteria</taxon>
        <taxon>Hyphomicrobiales</taxon>
        <taxon>Phyllobacteriaceae</taxon>
        <taxon>Mesorhizobium</taxon>
    </lineage>
</organism>
<reference evidence="2" key="1">
    <citation type="submission" date="2014-08" db="EMBL/GenBank/DDBJ databases">
        <authorList>
            <person name="Moulin L."/>
        </authorList>
    </citation>
    <scope>NUCLEOTIDE SEQUENCE [LARGE SCALE GENOMIC DNA]</scope>
</reference>
<accession>A0A090DV59</accession>
<proteinExistence type="predicted"/>
<protein>
    <submittedName>
        <fullName evidence="1">Uncharacterized protein</fullName>
    </submittedName>
</protein>
<sequence length="72" mass="8422">MERMDTRCTEFVIGHSPQTSNFRTDIVSLLISQTGHFRDREDTYLFPRMYCFEPAVIELEQPTTATLLDIHV</sequence>
<name>A0A090DV59_MESPL</name>
<dbReference type="AlphaFoldDB" id="A0A090DV59"/>
<dbReference type="EMBL" id="CCMZ01000020">
    <property type="protein sequence ID" value="CDX18284.1"/>
    <property type="molecule type" value="Genomic_DNA"/>
</dbReference>
<evidence type="ECO:0000313" key="1">
    <source>
        <dbReference type="EMBL" id="CDX18284.1"/>
    </source>
</evidence>
<evidence type="ECO:0000313" key="2">
    <source>
        <dbReference type="Proteomes" id="UP000045285"/>
    </source>
</evidence>